<dbReference type="SUPFAM" id="SSF52540">
    <property type="entry name" value="P-loop containing nucleoside triphosphate hydrolases"/>
    <property type="match status" value="2"/>
</dbReference>
<accession>A0ABZ2RPL8</accession>
<reference evidence="12" key="1">
    <citation type="submission" date="2024-03" db="EMBL/GenBank/DDBJ databases">
        <title>Complete genome sequence of Mycoplasma gypis type strain B1/T1.</title>
        <authorList>
            <person name="Spergser J."/>
        </authorList>
    </citation>
    <scope>NUCLEOTIDE SEQUENCE [LARGE SCALE GENOMIC DNA]</scope>
    <source>
        <strain evidence="12">B1/T1</strain>
    </source>
</reference>
<comment type="similarity">
    <text evidence="1 8 9 10">Belongs to the TRAFAC class TrmE-Era-EngA-EngB-Septin-like GTPase superfamily. EngA (Der) GTPase family.</text>
</comment>
<dbReference type="HAMAP" id="MF_00195">
    <property type="entry name" value="GTPase_Der"/>
    <property type="match status" value="1"/>
</dbReference>
<feature type="binding site" evidence="8">
    <location>
        <begin position="178"/>
        <end position="185"/>
    </location>
    <ligand>
        <name>GTP</name>
        <dbReference type="ChEBI" id="CHEBI:37565"/>
        <label>2</label>
    </ligand>
</feature>
<dbReference type="Gene3D" id="3.40.50.300">
    <property type="entry name" value="P-loop containing nucleotide triphosphate hydrolases"/>
    <property type="match status" value="2"/>
</dbReference>
<feature type="binding site" evidence="8">
    <location>
        <begin position="290"/>
        <end position="293"/>
    </location>
    <ligand>
        <name>GTP</name>
        <dbReference type="ChEBI" id="CHEBI:37565"/>
        <label>2</label>
    </ligand>
</feature>
<keyword evidence="3 8" id="KW-0690">Ribosome biogenesis</keyword>
<keyword evidence="12" id="KW-0378">Hydrolase</keyword>
<dbReference type="GO" id="GO:0016787">
    <property type="term" value="F:hydrolase activity"/>
    <property type="evidence" value="ECO:0007669"/>
    <property type="project" value="UniProtKB-KW"/>
</dbReference>
<dbReference type="PANTHER" id="PTHR43834:SF6">
    <property type="entry name" value="GTPASE DER"/>
    <property type="match status" value="1"/>
</dbReference>
<organism evidence="12 13">
    <name type="scientific">[Mycoplasma] gypis</name>
    <dbReference type="NCBI Taxonomy" id="92404"/>
    <lineage>
        <taxon>Bacteria</taxon>
        <taxon>Bacillati</taxon>
        <taxon>Mycoplasmatota</taxon>
        <taxon>Mycoplasmoidales</taxon>
        <taxon>Metamycoplasmataceae</taxon>
        <taxon>Metamycoplasma</taxon>
    </lineage>
</organism>
<dbReference type="Gene3D" id="3.30.300.20">
    <property type="match status" value="1"/>
</dbReference>
<protein>
    <recommendedName>
        <fullName evidence="2 8">GTPase Der</fullName>
    </recommendedName>
    <alternativeName>
        <fullName evidence="7 8">GTP-binding protein EngA</fullName>
    </alternativeName>
</protein>
<dbReference type="Pfam" id="PF01926">
    <property type="entry name" value="MMR_HSR1"/>
    <property type="match status" value="2"/>
</dbReference>
<dbReference type="SMART" id="SM00173">
    <property type="entry name" value="RAS"/>
    <property type="match status" value="1"/>
</dbReference>
<dbReference type="InterPro" id="IPR031166">
    <property type="entry name" value="G_ENGA"/>
</dbReference>
<evidence type="ECO:0000313" key="13">
    <source>
        <dbReference type="Proteomes" id="UP001460679"/>
    </source>
</evidence>
<feature type="binding site" evidence="8">
    <location>
        <begin position="56"/>
        <end position="60"/>
    </location>
    <ligand>
        <name>GTP</name>
        <dbReference type="ChEBI" id="CHEBI:37565"/>
        <label>1</label>
    </ligand>
</feature>
<keyword evidence="4 10" id="KW-0677">Repeat</keyword>
<dbReference type="InterPro" id="IPR016484">
    <property type="entry name" value="GTPase_Der"/>
</dbReference>
<dbReference type="PANTHER" id="PTHR43834">
    <property type="entry name" value="GTPASE DER"/>
    <property type="match status" value="1"/>
</dbReference>
<proteinExistence type="inferred from homology"/>
<evidence type="ECO:0000259" key="11">
    <source>
        <dbReference type="PROSITE" id="PS51712"/>
    </source>
</evidence>
<evidence type="ECO:0000256" key="9">
    <source>
        <dbReference type="PROSITE-ProRule" id="PRU01049"/>
    </source>
</evidence>
<evidence type="ECO:0000256" key="5">
    <source>
        <dbReference type="ARBA" id="ARBA00022741"/>
    </source>
</evidence>
<dbReference type="PIRSF" id="PIRSF006485">
    <property type="entry name" value="GTP-binding_EngA"/>
    <property type="match status" value="1"/>
</dbReference>
<evidence type="ECO:0000256" key="8">
    <source>
        <dbReference type="HAMAP-Rule" id="MF_00195"/>
    </source>
</evidence>
<dbReference type="InterPro" id="IPR015946">
    <property type="entry name" value="KH_dom-like_a/b"/>
</dbReference>
<evidence type="ECO:0000256" key="6">
    <source>
        <dbReference type="ARBA" id="ARBA00023134"/>
    </source>
</evidence>
<feature type="binding site" evidence="8">
    <location>
        <begin position="118"/>
        <end position="121"/>
    </location>
    <ligand>
        <name>GTP</name>
        <dbReference type="ChEBI" id="CHEBI:37565"/>
        <label>1</label>
    </ligand>
</feature>
<keyword evidence="5 8" id="KW-0547">Nucleotide-binding</keyword>
<evidence type="ECO:0000256" key="3">
    <source>
        <dbReference type="ARBA" id="ARBA00022517"/>
    </source>
</evidence>
<dbReference type="NCBIfam" id="TIGR03594">
    <property type="entry name" value="GTPase_EngA"/>
    <property type="match status" value="1"/>
</dbReference>
<keyword evidence="6 8" id="KW-0342">GTP-binding</keyword>
<evidence type="ECO:0000256" key="2">
    <source>
        <dbReference type="ARBA" id="ARBA00020953"/>
    </source>
</evidence>
<comment type="function">
    <text evidence="8 10">GTPase that plays an essential role in the late steps of ribosome biogenesis.</text>
</comment>
<dbReference type="NCBIfam" id="TIGR00231">
    <property type="entry name" value="small_GTP"/>
    <property type="match status" value="2"/>
</dbReference>
<dbReference type="InterPro" id="IPR005225">
    <property type="entry name" value="Small_GTP-bd"/>
</dbReference>
<dbReference type="CDD" id="cd01894">
    <property type="entry name" value="EngA1"/>
    <property type="match status" value="1"/>
</dbReference>
<sequence length="439" mass="49985">MKQLVAIVGKPNVGKSTLFNKLINKRKAIVHDQPGVTRDRLYDEVKWSGRSFKIVDTGGITVNDDKIQSQISIQAQVAIEEADVIIFMLDGKQDITNEDYFVANILRKSGKPVLVAINKCEGQRGEFDPVFYSLGFEELFALSSIHGEGVGSLLDSVIEKLGPENNEQTKHFRLSIIGKPNVGKSSLLNALTGSYRSIVSDISGTTRDSVSDLVDINGEEFEIVDTAGIKRKSKLVDSVEHYALMRAMSSLEESEITLLVLDSTEDIAHFHLRISGFAFEQRKPLIIVVNKWDLIEKETNTMREYEKMLREKFKFIDWAPIVFISAKNKQRLQKLKDTILKVRENLERRIPTSKLNEALMQIQLIKPAPSLKGKRLTISFAQQIEAKIPTFVLFVNDRNYAHFSYLRYIENQIREYFDFEGTPINILLRNKNEGKKKNE</sequence>
<feature type="binding site" evidence="8">
    <location>
        <begin position="225"/>
        <end position="229"/>
    </location>
    <ligand>
        <name>GTP</name>
        <dbReference type="ChEBI" id="CHEBI:37565"/>
        <label>2</label>
    </ligand>
</feature>
<dbReference type="InterPro" id="IPR032859">
    <property type="entry name" value="KH_dom-like"/>
</dbReference>
<evidence type="ECO:0000256" key="10">
    <source>
        <dbReference type="RuleBase" id="RU004481"/>
    </source>
</evidence>
<dbReference type="EMBL" id="CP148066">
    <property type="protein sequence ID" value="WXL28703.1"/>
    <property type="molecule type" value="Genomic_DNA"/>
</dbReference>
<comment type="subunit">
    <text evidence="8">Associates with the 50S ribosomal subunit.</text>
</comment>
<dbReference type="Pfam" id="PF14714">
    <property type="entry name" value="KH_dom-like"/>
    <property type="match status" value="1"/>
</dbReference>
<evidence type="ECO:0000256" key="4">
    <source>
        <dbReference type="ARBA" id="ARBA00022737"/>
    </source>
</evidence>
<feature type="binding site" evidence="8">
    <location>
        <begin position="9"/>
        <end position="16"/>
    </location>
    <ligand>
        <name>GTP</name>
        <dbReference type="ChEBI" id="CHEBI:37565"/>
        <label>1</label>
    </ligand>
</feature>
<dbReference type="PRINTS" id="PR00326">
    <property type="entry name" value="GTP1OBG"/>
</dbReference>
<feature type="domain" description="EngA-type G" evidence="11">
    <location>
        <begin position="3"/>
        <end position="165"/>
    </location>
</feature>
<dbReference type="CDD" id="cd01895">
    <property type="entry name" value="EngA2"/>
    <property type="match status" value="1"/>
</dbReference>
<evidence type="ECO:0000256" key="1">
    <source>
        <dbReference type="ARBA" id="ARBA00008279"/>
    </source>
</evidence>
<dbReference type="InterPro" id="IPR027417">
    <property type="entry name" value="P-loop_NTPase"/>
</dbReference>
<name>A0ABZ2RPL8_9BACT</name>
<feature type="domain" description="EngA-type G" evidence="11">
    <location>
        <begin position="172"/>
        <end position="347"/>
    </location>
</feature>
<evidence type="ECO:0000313" key="12">
    <source>
        <dbReference type="EMBL" id="WXL28703.1"/>
    </source>
</evidence>
<dbReference type="Proteomes" id="UP001460679">
    <property type="component" value="Chromosome"/>
</dbReference>
<dbReference type="PROSITE" id="PS51712">
    <property type="entry name" value="G_ENGA"/>
    <property type="match status" value="2"/>
</dbReference>
<dbReference type="RefSeq" id="WP_205498548.1">
    <property type="nucleotide sequence ID" value="NZ_CP148066.1"/>
</dbReference>
<keyword evidence="13" id="KW-1185">Reference proteome</keyword>
<gene>
    <name evidence="8 12" type="primary">der</name>
    <name evidence="12" type="ORF">WG616_01625</name>
</gene>
<dbReference type="InterPro" id="IPR006073">
    <property type="entry name" value="GTP-bd"/>
</dbReference>
<evidence type="ECO:0000256" key="7">
    <source>
        <dbReference type="ARBA" id="ARBA00032345"/>
    </source>
</evidence>